<name>A0ABW0RZH5_9BURK</name>
<organism evidence="2 3">
    <name type="scientific">Massilia aerilata</name>
    <dbReference type="NCBI Taxonomy" id="453817"/>
    <lineage>
        <taxon>Bacteria</taxon>
        <taxon>Pseudomonadati</taxon>
        <taxon>Pseudomonadota</taxon>
        <taxon>Betaproteobacteria</taxon>
        <taxon>Burkholderiales</taxon>
        <taxon>Oxalobacteraceae</taxon>
        <taxon>Telluria group</taxon>
        <taxon>Massilia</taxon>
    </lineage>
</organism>
<reference evidence="3" key="1">
    <citation type="journal article" date="2019" name="Int. J. Syst. Evol. Microbiol.">
        <title>The Global Catalogue of Microorganisms (GCM) 10K type strain sequencing project: providing services to taxonomists for standard genome sequencing and annotation.</title>
        <authorList>
            <consortium name="The Broad Institute Genomics Platform"/>
            <consortium name="The Broad Institute Genome Sequencing Center for Infectious Disease"/>
            <person name="Wu L."/>
            <person name="Ma J."/>
        </authorList>
    </citation>
    <scope>NUCLEOTIDE SEQUENCE [LARGE SCALE GENOMIC DNA]</scope>
    <source>
        <strain evidence="3">CGMCC 4.5798</strain>
    </source>
</reference>
<feature type="domain" description="YtkA-like" evidence="1">
    <location>
        <begin position="52"/>
        <end position="123"/>
    </location>
</feature>
<protein>
    <submittedName>
        <fullName evidence="2">FixH family protein</fullName>
    </submittedName>
</protein>
<sequence>MKNLVRLFACGVAVMALNGCSMFSPPADLDVRTTRQSAEGKYVVSMHPVPATVPLNRIHAWEISVATAGGEPVTGAQIGFDGGMPQHGHGFPTQPRVTEELGNGRYRLDGVKFSMTGWWEMKLRIQAGAAQDRVTFNTVVAEPAAERSLAAR</sequence>
<evidence type="ECO:0000313" key="2">
    <source>
        <dbReference type="EMBL" id="MFC5549070.1"/>
    </source>
</evidence>
<dbReference type="EMBL" id="JBHSMZ010000006">
    <property type="protein sequence ID" value="MFC5549070.1"/>
    <property type="molecule type" value="Genomic_DNA"/>
</dbReference>
<proteinExistence type="predicted"/>
<evidence type="ECO:0000313" key="3">
    <source>
        <dbReference type="Proteomes" id="UP001596086"/>
    </source>
</evidence>
<comment type="caution">
    <text evidence="2">The sequence shown here is derived from an EMBL/GenBank/DDBJ whole genome shotgun (WGS) entry which is preliminary data.</text>
</comment>
<dbReference type="InterPro" id="IPR032693">
    <property type="entry name" value="YtkA-like_dom"/>
</dbReference>
<dbReference type="Proteomes" id="UP001596086">
    <property type="component" value="Unassembled WGS sequence"/>
</dbReference>
<evidence type="ECO:0000259" key="1">
    <source>
        <dbReference type="Pfam" id="PF13115"/>
    </source>
</evidence>
<accession>A0ABW0RZH5</accession>
<dbReference type="Pfam" id="PF13115">
    <property type="entry name" value="YtkA"/>
    <property type="match status" value="1"/>
</dbReference>
<keyword evidence="3" id="KW-1185">Reference proteome</keyword>
<dbReference type="RefSeq" id="WP_379770588.1">
    <property type="nucleotide sequence ID" value="NZ_JBHSMZ010000006.1"/>
</dbReference>
<gene>
    <name evidence="2" type="ORF">ACFPO9_11130</name>
</gene>